<feature type="active site" description="Proton acceptor" evidence="9">
    <location>
        <position position="21"/>
    </location>
</feature>
<dbReference type="GO" id="GO:0005576">
    <property type="term" value="C:extracellular region"/>
    <property type="evidence" value="ECO:0007669"/>
    <property type="project" value="UniProtKB-SubCell"/>
</dbReference>
<comment type="cofactor">
    <cofactor evidence="10 13">
        <name>heme b</name>
        <dbReference type="ChEBI" id="CHEBI:60344"/>
    </cofactor>
    <text evidence="10 13">Binds 1 heme b (iron(II)-protoporphyrin IX) group per subunit.</text>
</comment>
<gene>
    <name evidence="15" type="ORF">SADUNF_Sadunf07G0054400</name>
</gene>
<dbReference type="AlphaFoldDB" id="A0A835K4Z9"/>
<dbReference type="SUPFAM" id="SSF48113">
    <property type="entry name" value="Heme-dependent peroxidases"/>
    <property type="match status" value="1"/>
</dbReference>
<keyword evidence="10 13" id="KW-0106">Calcium</keyword>
<keyword evidence="4 13" id="KW-0575">Peroxidase</keyword>
<name>A0A835K4Z9_9ROSI</name>
<comment type="caution">
    <text evidence="15">The sequence shown here is derived from an EMBL/GenBank/DDBJ whole genome shotgun (WGS) entry which is preliminary data.</text>
</comment>
<keyword evidence="12" id="KW-1015">Disulfide bond</keyword>
<feature type="binding site" evidence="10">
    <location>
        <position position="22"/>
    </location>
    <ligand>
        <name>Ca(2+)</name>
        <dbReference type="ChEBI" id="CHEBI:29108"/>
        <label>1</label>
    </ligand>
</feature>
<evidence type="ECO:0000256" key="1">
    <source>
        <dbReference type="ARBA" id="ARBA00000189"/>
    </source>
</evidence>
<comment type="subcellular location">
    <subcellularLocation>
        <location evidence="13">Secreted</location>
    </subcellularLocation>
</comment>
<dbReference type="Gene3D" id="1.10.520.10">
    <property type="match status" value="1"/>
</dbReference>
<dbReference type="GO" id="GO:0042744">
    <property type="term" value="P:hydrogen peroxide catabolic process"/>
    <property type="evidence" value="ECO:0007669"/>
    <property type="project" value="UniProtKB-KW"/>
</dbReference>
<evidence type="ECO:0000256" key="11">
    <source>
        <dbReference type="PIRSR" id="PIRSR600823-4"/>
    </source>
</evidence>
<feature type="disulfide bond" evidence="12">
    <location>
        <begin position="87"/>
        <end position="273"/>
    </location>
</feature>
<evidence type="ECO:0000256" key="5">
    <source>
        <dbReference type="ARBA" id="ARBA00022617"/>
    </source>
</evidence>
<keyword evidence="13" id="KW-0964">Secreted</keyword>
<evidence type="ECO:0000256" key="2">
    <source>
        <dbReference type="ARBA" id="ARBA00002322"/>
    </source>
</evidence>
<organism evidence="15 16">
    <name type="scientific">Salix dunnii</name>
    <dbReference type="NCBI Taxonomy" id="1413687"/>
    <lineage>
        <taxon>Eukaryota</taxon>
        <taxon>Viridiplantae</taxon>
        <taxon>Streptophyta</taxon>
        <taxon>Embryophyta</taxon>
        <taxon>Tracheophyta</taxon>
        <taxon>Spermatophyta</taxon>
        <taxon>Magnoliopsida</taxon>
        <taxon>eudicotyledons</taxon>
        <taxon>Gunneridae</taxon>
        <taxon>Pentapetalae</taxon>
        <taxon>rosids</taxon>
        <taxon>fabids</taxon>
        <taxon>Malpighiales</taxon>
        <taxon>Salicaceae</taxon>
        <taxon>Saliceae</taxon>
        <taxon>Salix</taxon>
    </lineage>
</organism>
<evidence type="ECO:0000313" key="15">
    <source>
        <dbReference type="EMBL" id="KAF9678629.1"/>
    </source>
</evidence>
<evidence type="ECO:0000256" key="3">
    <source>
        <dbReference type="ARBA" id="ARBA00012313"/>
    </source>
</evidence>
<evidence type="ECO:0000256" key="6">
    <source>
        <dbReference type="ARBA" id="ARBA00022723"/>
    </source>
</evidence>
<evidence type="ECO:0000256" key="7">
    <source>
        <dbReference type="ARBA" id="ARBA00023002"/>
    </source>
</evidence>
<dbReference type="EMBL" id="JADGMS010000007">
    <property type="protein sequence ID" value="KAF9678629.1"/>
    <property type="molecule type" value="Genomic_DNA"/>
</dbReference>
<dbReference type="InterPro" id="IPR002016">
    <property type="entry name" value="Haem_peroxidase"/>
</dbReference>
<evidence type="ECO:0000256" key="9">
    <source>
        <dbReference type="PIRSR" id="PIRSR600823-1"/>
    </source>
</evidence>
<dbReference type="Gene3D" id="1.10.420.10">
    <property type="entry name" value="Peroxidase, domain 2"/>
    <property type="match status" value="1"/>
</dbReference>
<keyword evidence="16" id="KW-1185">Reference proteome</keyword>
<comment type="function">
    <text evidence="2">Removal of H(2)O(2), oxidation of toxic reductants, biosynthesis and degradation of lignin, suberization, auxin catabolism, response to environmental stresses such as wounding, pathogen attack and oxidative stress. These functions might be dependent on each isozyme/isoform in each plant tissue.</text>
</comment>
<evidence type="ECO:0000256" key="12">
    <source>
        <dbReference type="PIRSR" id="PIRSR600823-5"/>
    </source>
</evidence>
<dbReference type="InterPro" id="IPR000823">
    <property type="entry name" value="Peroxidase_pln"/>
</dbReference>
<evidence type="ECO:0000256" key="10">
    <source>
        <dbReference type="PIRSR" id="PIRSR600823-3"/>
    </source>
</evidence>
<keyword evidence="8 10" id="KW-0408">Iron</keyword>
<dbReference type="EC" id="1.11.1.7" evidence="3 13"/>
<keyword evidence="6 10" id="KW-0479">Metal-binding</keyword>
<dbReference type="GO" id="GO:0020037">
    <property type="term" value="F:heme binding"/>
    <property type="evidence" value="ECO:0007669"/>
    <property type="project" value="UniProtKB-UniRule"/>
</dbReference>
<evidence type="ECO:0000256" key="13">
    <source>
        <dbReference type="RuleBase" id="RU362060"/>
    </source>
</evidence>
<dbReference type="PRINTS" id="PR00461">
    <property type="entry name" value="PLPEROXIDASE"/>
</dbReference>
<comment type="catalytic activity">
    <reaction evidence="1 13">
        <text>2 a phenolic donor + H2O2 = 2 a phenolic radical donor + 2 H2O</text>
        <dbReference type="Rhea" id="RHEA:56136"/>
        <dbReference type="ChEBI" id="CHEBI:15377"/>
        <dbReference type="ChEBI" id="CHEBI:16240"/>
        <dbReference type="ChEBI" id="CHEBI:139520"/>
        <dbReference type="ChEBI" id="CHEBI:139521"/>
        <dbReference type="EC" id="1.11.1.7"/>
    </reaction>
</comment>
<dbReference type="PROSITE" id="PS00436">
    <property type="entry name" value="PEROXIDASE_2"/>
    <property type="match status" value="1"/>
</dbReference>
<sequence length="306" mass="33931">MATIYSQQNDISFGLLRLLFHDCFIKLGTWLFNYSGCDASVFLDDSNGNKNHSVKRQATPNKTLRGINEIDMIKEELENACLGVVSCADTLALATRDAVVLAGGPYYPIFTSKRDSTQSYFDEAMDKISKPNNNITQTLFLFSRRGFDERETVNLLGAHNLGKSSCDFIRDRLTNFSRTGQPDASVDPNFLNELRLACQDSNNTNHDGIVASMTSREMGNSSSAVICQGLSTSIPSGALYASDDGTTFRRDFSRSMSNLGVLTGTLGQVRNKCSFPILQSLMTMLFHVTNDKDFVCLPETTYEFEK</sequence>
<reference evidence="15 16" key="1">
    <citation type="submission" date="2020-10" db="EMBL/GenBank/DDBJ databases">
        <title>Plant Genome Project.</title>
        <authorList>
            <person name="Zhang R.-G."/>
        </authorList>
    </citation>
    <scope>NUCLEOTIDE SEQUENCE [LARGE SCALE GENOMIC DNA]</scope>
    <source>
        <strain evidence="15">FAFU-HL-1</strain>
        <tissue evidence="15">Leaf</tissue>
    </source>
</reference>
<dbReference type="PRINTS" id="PR00458">
    <property type="entry name" value="PEROXIDASE"/>
</dbReference>
<feature type="binding site" evidence="10">
    <location>
        <position position="40"/>
    </location>
    <ligand>
        <name>Ca(2+)</name>
        <dbReference type="ChEBI" id="CHEBI:29108"/>
        <label>1</label>
    </ligand>
</feature>
<proteinExistence type="inferred from homology"/>
<dbReference type="InterPro" id="IPR010255">
    <property type="entry name" value="Haem_peroxidase_sf"/>
</dbReference>
<feature type="site" description="Transition state stabilizer" evidence="11">
    <location>
        <position position="17"/>
    </location>
</feature>
<comment type="similarity">
    <text evidence="13">Belongs to the peroxidase family. Classical plant (class III) peroxidase subfamily.</text>
</comment>
<dbReference type="OrthoDB" id="2113341at2759"/>
<keyword evidence="7 13" id="KW-0560">Oxidoreductase</keyword>
<accession>A0A835K4Z9</accession>
<feature type="disulfide bond" evidence="12">
    <location>
        <begin position="166"/>
        <end position="198"/>
    </location>
</feature>
<dbReference type="InterPro" id="IPR019794">
    <property type="entry name" value="Peroxidases_AS"/>
</dbReference>
<dbReference type="GO" id="GO:0006979">
    <property type="term" value="P:response to oxidative stress"/>
    <property type="evidence" value="ECO:0007669"/>
    <property type="project" value="UniProtKB-UniRule"/>
</dbReference>
<feature type="disulfide bond" evidence="12">
    <location>
        <begin position="23"/>
        <end position="37"/>
    </location>
</feature>
<keyword evidence="5 13" id="KW-0349">Heme</keyword>
<evidence type="ECO:0000313" key="16">
    <source>
        <dbReference type="Proteomes" id="UP000657918"/>
    </source>
</evidence>
<feature type="binding site" evidence="10">
    <location>
        <position position="214"/>
    </location>
    <ligand>
        <name>Ca(2+)</name>
        <dbReference type="ChEBI" id="CHEBI:29108"/>
        <label>2</label>
    </ligand>
</feature>
<dbReference type="PROSITE" id="PS50873">
    <property type="entry name" value="PEROXIDASE_4"/>
    <property type="match status" value="1"/>
</dbReference>
<dbReference type="GO" id="GO:0140825">
    <property type="term" value="F:lactoperoxidase activity"/>
    <property type="evidence" value="ECO:0007669"/>
    <property type="project" value="UniProtKB-EC"/>
</dbReference>
<dbReference type="Proteomes" id="UP000657918">
    <property type="component" value="Unassembled WGS sequence"/>
</dbReference>
<dbReference type="Pfam" id="PF00141">
    <property type="entry name" value="peroxidase"/>
    <property type="match status" value="1"/>
</dbReference>
<dbReference type="PANTHER" id="PTHR31235">
    <property type="entry name" value="PEROXIDASE 25-RELATED"/>
    <property type="match status" value="1"/>
</dbReference>
<feature type="binding site" evidence="10">
    <location>
        <position position="36"/>
    </location>
    <ligand>
        <name>Ca(2+)</name>
        <dbReference type="ChEBI" id="CHEBI:29108"/>
        <label>1</label>
    </ligand>
</feature>
<comment type="cofactor">
    <cofactor evidence="10 13">
        <name>Ca(2+)</name>
        <dbReference type="ChEBI" id="CHEBI:29108"/>
    </cofactor>
    <text evidence="10 13">Binds 2 calcium ions per subunit.</text>
</comment>
<feature type="binding site" description="axial binding residue" evidence="10">
    <location>
        <position position="159"/>
    </location>
    <ligand>
        <name>heme b</name>
        <dbReference type="ChEBI" id="CHEBI:60344"/>
    </ligand>
    <ligandPart>
        <name>Fe</name>
        <dbReference type="ChEBI" id="CHEBI:18248"/>
    </ligandPart>
</feature>
<feature type="domain" description="Plant heme peroxidase family profile" evidence="14">
    <location>
        <begin position="1"/>
        <end position="277"/>
    </location>
</feature>
<dbReference type="GO" id="GO:0046872">
    <property type="term" value="F:metal ion binding"/>
    <property type="evidence" value="ECO:0007669"/>
    <property type="project" value="UniProtKB-UniRule"/>
</dbReference>
<feature type="binding site" evidence="10">
    <location>
        <position position="38"/>
    </location>
    <ligand>
        <name>Ca(2+)</name>
        <dbReference type="ChEBI" id="CHEBI:29108"/>
        <label>1</label>
    </ligand>
</feature>
<evidence type="ECO:0000256" key="8">
    <source>
        <dbReference type="ARBA" id="ARBA00023004"/>
    </source>
</evidence>
<evidence type="ECO:0000259" key="14">
    <source>
        <dbReference type="PROSITE" id="PS50873"/>
    </source>
</evidence>
<protein>
    <recommendedName>
        <fullName evidence="3 13">Peroxidase</fullName>
        <ecNumber evidence="3 13">1.11.1.7</ecNumber>
    </recommendedName>
</protein>
<evidence type="ECO:0000256" key="4">
    <source>
        <dbReference type="ARBA" id="ARBA00022559"/>
    </source>
</evidence>
<keyword evidence="13" id="KW-0376">Hydrogen peroxide</keyword>